<dbReference type="Pfam" id="PF09587">
    <property type="entry name" value="PGA_cap"/>
    <property type="match status" value="1"/>
</dbReference>
<dbReference type="PANTHER" id="PTHR33393:SF13">
    <property type="entry name" value="PGA BIOSYNTHESIS PROTEIN CAPA"/>
    <property type="match status" value="1"/>
</dbReference>
<sequence>MKIFVSGDIVISKTRNKIVDSMLNALIEECDISICNFEAPVESSGQAIPKAGPHLNQTIESVELIKETGFNVCSLANNHIYDYGDVGLRETLDIITKNELESIGAGMDFNSAYKPLIKVVNDVKIGLLSLCESEFGSLLDNENRGGYGYINHLNVNDIIRKIRDEVDCLILIAHGGVEEVPLPLPQWRERYRNLCDQGVDFVIGHHPHVPQGYEKYKNSMIFYSLGNFFMDSGDFENKLNYGYSVILDISKEKNDFKLVPHYTKNNFVQICNEDEYTEYLKKLNEWLEKDYELLSNQQALYLYSTRYRKYYCSATGAIHLQMNFLEKITNILSQLIMSEKNTEFRELLMLHNIRIDSHRYSTQHALSLLCEKKQECNYNLFEKIISDNKKYLGFDDV</sequence>
<keyword evidence="4" id="KW-1185">Reference proteome</keyword>
<comment type="similarity">
    <text evidence="1">Belongs to the CapA family.</text>
</comment>
<evidence type="ECO:0000313" key="4">
    <source>
        <dbReference type="Proteomes" id="UP000319335"/>
    </source>
</evidence>
<comment type="caution">
    <text evidence="3">The sequence shown here is derived from an EMBL/GenBank/DDBJ whole genome shotgun (WGS) entry which is preliminary data.</text>
</comment>
<proteinExistence type="inferred from homology"/>
<dbReference type="SMART" id="SM00854">
    <property type="entry name" value="PGA_cap"/>
    <property type="match status" value="1"/>
</dbReference>
<organism evidence="3 4">
    <name type="scientific">Methanolobus vulcani</name>
    <dbReference type="NCBI Taxonomy" id="38026"/>
    <lineage>
        <taxon>Archaea</taxon>
        <taxon>Methanobacteriati</taxon>
        <taxon>Methanobacteriota</taxon>
        <taxon>Stenosarchaea group</taxon>
        <taxon>Methanomicrobia</taxon>
        <taxon>Methanosarcinales</taxon>
        <taxon>Methanosarcinaceae</taxon>
        <taxon>Methanolobus</taxon>
    </lineage>
</organism>
<feature type="domain" description="Capsule synthesis protein CapA" evidence="2">
    <location>
        <begin position="2"/>
        <end position="232"/>
    </location>
</feature>
<dbReference type="RefSeq" id="WP_154810474.1">
    <property type="nucleotide sequence ID" value="NZ_VIAQ01000019.1"/>
</dbReference>
<name>A0A7Z8P1J3_9EURY</name>
<reference evidence="3 4" key="1">
    <citation type="submission" date="2019-06" db="EMBL/GenBank/DDBJ databases">
        <title>Draft genome sequence of Methanolobus vulcani B1d.</title>
        <authorList>
            <person name="Creighbaum A.J."/>
            <person name="Ticak T."/>
            <person name="Hariraju D."/>
            <person name="Arivett B.A."/>
            <person name="Ferguson D.J.Jr."/>
        </authorList>
    </citation>
    <scope>NUCLEOTIDE SEQUENCE [LARGE SCALE GENOMIC DNA]</scope>
    <source>
        <strain evidence="3 4">B1d</strain>
    </source>
</reference>
<evidence type="ECO:0000313" key="3">
    <source>
        <dbReference type="EMBL" id="TQD23851.1"/>
    </source>
</evidence>
<evidence type="ECO:0000259" key="2">
    <source>
        <dbReference type="SMART" id="SM00854"/>
    </source>
</evidence>
<dbReference type="Proteomes" id="UP000319335">
    <property type="component" value="Unassembled WGS sequence"/>
</dbReference>
<dbReference type="InterPro" id="IPR029052">
    <property type="entry name" value="Metallo-depent_PP-like"/>
</dbReference>
<dbReference type="PANTHER" id="PTHR33393">
    <property type="entry name" value="POLYGLUTAMINE SYNTHESIS ACCESSORY PROTEIN RV0574C-RELATED"/>
    <property type="match status" value="1"/>
</dbReference>
<dbReference type="Gene3D" id="3.60.21.10">
    <property type="match status" value="1"/>
</dbReference>
<gene>
    <name evidence="3" type="ORF">FKV42_11595</name>
</gene>
<dbReference type="AlphaFoldDB" id="A0A7Z8P1J3"/>
<accession>A0A7Z8P1J3</accession>
<dbReference type="InterPro" id="IPR019079">
    <property type="entry name" value="Capsule_synth_CapA"/>
</dbReference>
<dbReference type="SUPFAM" id="SSF56300">
    <property type="entry name" value="Metallo-dependent phosphatases"/>
    <property type="match status" value="1"/>
</dbReference>
<protein>
    <submittedName>
        <fullName evidence="3">CapA family protein</fullName>
    </submittedName>
</protein>
<dbReference type="EMBL" id="VIAQ01000019">
    <property type="protein sequence ID" value="TQD23851.1"/>
    <property type="molecule type" value="Genomic_DNA"/>
</dbReference>
<dbReference type="CDD" id="cd07381">
    <property type="entry name" value="MPP_CapA"/>
    <property type="match status" value="1"/>
</dbReference>
<dbReference type="InterPro" id="IPR052169">
    <property type="entry name" value="CW_Biosynth-Accessory"/>
</dbReference>
<evidence type="ECO:0000256" key="1">
    <source>
        <dbReference type="ARBA" id="ARBA00005662"/>
    </source>
</evidence>
<dbReference type="OrthoDB" id="199819at2157"/>